<dbReference type="EMBL" id="QWFX01000005">
    <property type="protein sequence ID" value="RIJ32935.1"/>
    <property type="molecule type" value="Genomic_DNA"/>
</dbReference>
<dbReference type="InterPro" id="IPR018641">
    <property type="entry name" value="Trfase_1_rSAM/seldom-assoc"/>
</dbReference>
<dbReference type="RefSeq" id="WP_119375015.1">
    <property type="nucleotide sequence ID" value="NZ_QWFX01000005.1"/>
</dbReference>
<gene>
    <name evidence="1" type="ORF">D1223_03570</name>
</gene>
<sequence>MTKPTLMIFTKPPRAGVSKTRLAEDLGRAEARRIAHFTTARTVRAASGLGWRVQLHIEPPSAVGDTLGGLWPLAFEHVPQVRGDLGDRLAAAMTRAPYGPVIFVGTDTPGLSRRHLRQAERHLRRTGAVFGPAADGGFWLFGLSQSLRAPDVFAGVRWSGPHAMEDVWSNLPDHAHVSLLPQLIDIDTGKDWKMFNYQS</sequence>
<keyword evidence="2" id="KW-1185">Reference proteome</keyword>
<comment type="caution">
    <text evidence="1">The sequence shown here is derived from an EMBL/GenBank/DDBJ whole genome shotgun (WGS) entry which is preliminary data.</text>
</comment>
<name>A0A399RTY7_9PROT</name>
<evidence type="ECO:0000313" key="2">
    <source>
        <dbReference type="Proteomes" id="UP000266385"/>
    </source>
</evidence>
<dbReference type="PANTHER" id="PTHR36529">
    <property type="entry name" value="SLL1095 PROTEIN"/>
    <property type="match status" value="1"/>
</dbReference>
<dbReference type="AlphaFoldDB" id="A0A399RTY7"/>
<dbReference type="Pfam" id="PF09837">
    <property type="entry name" value="DUF2064"/>
    <property type="match status" value="1"/>
</dbReference>
<dbReference type="NCBIfam" id="TIGR04282">
    <property type="entry name" value="glyco_like_cofC"/>
    <property type="match status" value="1"/>
</dbReference>
<dbReference type="PANTHER" id="PTHR36529:SF1">
    <property type="entry name" value="GLYCOSYLTRANSFERASE"/>
    <property type="match status" value="1"/>
</dbReference>
<dbReference type="InterPro" id="IPR029044">
    <property type="entry name" value="Nucleotide-diphossugar_trans"/>
</dbReference>
<organism evidence="1 2">
    <name type="scientific">Henriciella mobilis</name>
    <dbReference type="NCBI Taxonomy" id="2305467"/>
    <lineage>
        <taxon>Bacteria</taxon>
        <taxon>Pseudomonadati</taxon>
        <taxon>Pseudomonadota</taxon>
        <taxon>Alphaproteobacteria</taxon>
        <taxon>Hyphomonadales</taxon>
        <taxon>Hyphomonadaceae</taxon>
        <taxon>Henriciella</taxon>
    </lineage>
</organism>
<dbReference type="SUPFAM" id="SSF53448">
    <property type="entry name" value="Nucleotide-diphospho-sugar transferases"/>
    <property type="match status" value="1"/>
</dbReference>
<reference evidence="1 2" key="1">
    <citation type="submission" date="2018-08" db="EMBL/GenBank/DDBJ databases">
        <title>Henriciella mobilis sp. nov., isolated from seawater.</title>
        <authorList>
            <person name="Cheng H."/>
            <person name="Wu Y.-H."/>
            <person name="Xu X.-W."/>
            <person name="Guo L.-L."/>
        </authorList>
    </citation>
    <scope>NUCLEOTIDE SEQUENCE [LARGE SCALE GENOMIC DNA]</scope>
    <source>
        <strain evidence="1 2">JN25</strain>
    </source>
</reference>
<evidence type="ECO:0000313" key="1">
    <source>
        <dbReference type="EMBL" id="RIJ32935.1"/>
    </source>
</evidence>
<protein>
    <submittedName>
        <fullName evidence="1">DUF2064 domain-containing protein</fullName>
    </submittedName>
</protein>
<dbReference type="OrthoDB" id="9798250at2"/>
<dbReference type="Gene3D" id="3.90.550.10">
    <property type="entry name" value="Spore Coat Polysaccharide Biosynthesis Protein SpsA, Chain A"/>
    <property type="match status" value="1"/>
</dbReference>
<accession>A0A399RTY7</accession>
<proteinExistence type="predicted"/>
<dbReference type="Proteomes" id="UP000266385">
    <property type="component" value="Unassembled WGS sequence"/>
</dbReference>